<dbReference type="EMBL" id="CACVKT020002094">
    <property type="protein sequence ID" value="CAC5374959.1"/>
    <property type="molecule type" value="Genomic_DNA"/>
</dbReference>
<name>A0A6J8AWM7_MYTCO</name>
<evidence type="ECO:0000256" key="1">
    <source>
        <dbReference type="ARBA" id="ARBA00006407"/>
    </source>
</evidence>
<sequence length="254" mass="29768">MNSIRQLFVFSIRNPVIQFTVSRQLSRYLPTIVSPLSRPLDQTFPNDHCRCPVYSNLQSRSFITRLREKLLYGRGKLKYSKKHLMVSGTNLYFLYRKQINSIDLMEEIGLPDTFNSWYLIAELHVWMIMYRLAKEGEEGRHARNGLVRAMWSDVDVRSRNIKEHGMAGRKQALYKLNDHFYTALLTYEEGIMGTDKELASAVWNMLYSKKDIDPEKLLQCVGYIRKQIKYLEEENSSSHILGSGMIKLLPFEEQ</sequence>
<dbReference type="Proteomes" id="UP000507470">
    <property type="component" value="Unassembled WGS sequence"/>
</dbReference>
<dbReference type="Pfam" id="PF03981">
    <property type="entry name" value="Ubiq_cyt_C_chap"/>
    <property type="match status" value="1"/>
</dbReference>
<evidence type="ECO:0000259" key="2">
    <source>
        <dbReference type="Pfam" id="PF03981"/>
    </source>
</evidence>
<dbReference type="OrthoDB" id="6045043at2759"/>
<evidence type="ECO:0000313" key="3">
    <source>
        <dbReference type="EMBL" id="CAC5374959.1"/>
    </source>
</evidence>
<feature type="domain" description="Ubiquinol-cytochrome c chaperone" evidence="2">
    <location>
        <begin position="106"/>
        <end position="233"/>
    </location>
</feature>
<dbReference type="PANTHER" id="PTHR12184:SF1">
    <property type="entry name" value="UBIQUINOL-CYTOCHROME-C REDUCTASE COMPLEX ASSEMBLY FACTOR 1"/>
    <property type="match status" value="1"/>
</dbReference>
<gene>
    <name evidence="3" type="ORF">MCOR_12168</name>
</gene>
<dbReference type="InterPro" id="IPR007129">
    <property type="entry name" value="Ubiqinol_cyt_c_chaperone_CPB3"/>
</dbReference>
<reference evidence="3 4" key="1">
    <citation type="submission" date="2020-06" db="EMBL/GenBank/DDBJ databases">
        <authorList>
            <person name="Li R."/>
            <person name="Bekaert M."/>
        </authorList>
    </citation>
    <scope>NUCLEOTIDE SEQUENCE [LARGE SCALE GENOMIC DNA]</scope>
    <source>
        <strain evidence="4">wild</strain>
    </source>
</reference>
<dbReference type="InterPro" id="IPR021150">
    <property type="entry name" value="Ubiq_cyt_c_chap"/>
</dbReference>
<evidence type="ECO:0000313" key="4">
    <source>
        <dbReference type="Proteomes" id="UP000507470"/>
    </source>
</evidence>
<dbReference type="GO" id="GO:0005739">
    <property type="term" value="C:mitochondrion"/>
    <property type="evidence" value="ECO:0007669"/>
    <property type="project" value="TreeGrafter"/>
</dbReference>
<proteinExistence type="inferred from homology"/>
<organism evidence="3 4">
    <name type="scientific">Mytilus coruscus</name>
    <name type="common">Sea mussel</name>
    <dbReference type="NCBI Taxonomy" id="42192"/>
    <lineage>
        <taxon>Eukaryota</taxon>
        <taxon>Metazoa</taxon>
        <taxon>Spiralia</taxon>
        <taxon>Lophotrochozoa</taxon>
        <taxon>Mollusca</taxon>
        <taxon>Bivalvia</taxon>
        <taxon>Autobranchia</taxon>
        <taxon>Pteriomorphia</taxon>
        <taxon>Mytilida</taxon>
        <taxon>Mytiloidea</taxon>
        <taxon>Mytilidae</taxon>
        <taxon>Mytilinae</taxon>
        <taxon>Mytilus</taxon>
    </lineage>
</organism>
<dbReference type="AlphaFoldDB" id="A0A6J8AWM7"/>
<comment type="similarity">
    <text evidence="1">Belongs to the CBP3 family.</text>
</comment>
<dbReference type="GO" id="GO:0034551">
    <property type="term" value="P:mitochondrial respiratory chain complex III assembly"/>
    <property type="evidence" value="ECO:0007669"/>
    <property type="project" value="TreeGrafter"/>
</dbReference>
<accession>A0A6J8AWM7</accession>
<protein>
    <submittedName>
        <fullName evidence="3">CBP3</fullName>
    </submittedName>
</protein>
<keyword evidence="4" id="KW-1185">Reference proteome</keyword>
<dbReference type="PANTHER" id="PTHR12184">
    <property type="entry name" value="UBIQUINOL-CYTOCHROME C REDUCTASE COMPLEX ASSEMBLY FACTOR 1 FAMILY MEMBER"/>
    <property type="match status" value="1"/>
</dbReference>